<dbReference type="RefSeq" id="WP_245366151.1">
    <property type="nucleotide sequence ID" value="NZ_JAGGMR010000001.1"/>
</dbReference>
<protein>
    <submittedName>
        <fullName evidence="2">Uncharacterized protein</fullName>
    </submittedName>
</protein>
<organism evidence="2 3">
    <name type="scientific">Nocardia goodfellowii</name>
    <dbReference type="NCBI Taxonomy" id="882446"/>
    <lineage>
        <taxon>Bacteria</taxon>
        <taxon>Bacillati</taxon>
        <taxon>Actinomycetota</taxon>
        <taxon>Actinomycetes</taxon>
        <taxon>Mycobacteriales</taxon>
        <taxon>Nocardiaceae</taxon>
        <taxon>Nocardia</taxon>
    </lineage>
</organism>
<feature type="chain" id="PRO_5046031882" evidence="1">
    <location>
        <begin position="22"/>
        <end position="422"/>
    </location>
</feature>
<name>A0ABS4QM20_9NOCA</name>
<dbReference type="Proteomes" id="UP001519325">
    <property type="component" value="Unassembled WGS sequence"/>
</dbReference>
<dbReference type="EMBL" id="JAGGMR010000001">
    <property type="protein sequence ID" value="MBP2192598.1"/>
    <property type="molecule type" value="Genomic_DNA"/>
</dbReference>
<accession>A0ABS4QM20</accession>
<feature type="signal peptide" evidence="1">
    <location>
        <begin position="1"/>
        <end position="21"/>
    </location>
</feature>
<evidence type="ECO:0000256" key="1">
    <source>
        <dbReference type="SAM" id="SignalP"/>
    </source>
</evidence>
<gene>
    <name evidence="2" type="ORF">BJ987_005499</name>
</gene>
<keyword evidence="1" id="KW-0732">Signal</keyword>
<keyword evidence="3" id="KW-1185">Reference proteome</keyword>
<evidence type="ECO:0000313" key="2">
    <source>
        <dbReference type="EMBL" id="MBP2192598.1"/>
    </source>
</evidence>
<comment type="caution">
    <text evidence="2">The sequence shown here is derived from an EMBL/GenBank/DDBJ whole genome shotgun (WGS) entry which is preliminary data.</text>
</comment>
<proteinExistence type="predicted"/>
<reference evidence="2 3" key="1">
    <citation type="submission" date="2021-03" db="EMBL/GenBank/DDBJ databases">
        <title>Sequencing the genomes of 1000 actinobacteria strains.</title>
        <authorList>
            <person name="Klenk H.-P."/>
        </authorList>
    </citation>
    <scope>NUCLEOTIDE SEQUENCE [LARGE SCALE GENOMIC DNA]</scope>
    <source>
        <strain evidence="2 3">DSM 45516</strain>
    </source>
</reference>
<sequence>MSAAVAFALFLAPALQPSAYADSALTQYLDLPLLNRDASYGPGGINPALPYDEAELLELLEEARSSGVAPTRYAALLLQYWLVDLCDKAGIDLATWDPRTGPDPNRENLAKSYTYYENLQLNHRELQWAGMGGAVGADFAGGLLDFQFMNNIFAAPGLAPAINQFEVALTDAAGPQAISLLPEGLAALMRAVRTLTPEDNQWILGMILVMQKNIFTDLMPMHDAYVTGGLPALAEFRAAGLFDDEIYRAWEDIASGDNDRISAGNAVLLRREQATAIGAQWDEVRNYKGDIGYAVTYLSTVAGTPSVAGVVPPRLFDQVRREVTLADGRQAILTLPLPDWNFSVLDARWTYITSQLLPKYKDQVENHWPELEALFRTPYEKQIQDHRPLFNLPSFFLSLAQGLSVTVVDQPADPAPVEAALQ</sequence>
<evidence type="ECO:0000313" key="3">
    <source>
        <dbReference type="Proteomes" id="UP001519325"/>
    </source>
</evidence>